<dbReference type="RefSeq" id="WP_184828885.1">
    <property type="nucleotide sequence ID" value="NZ_BMTK01000020.1"/>
</dbReference>
<dbReference type="EMBL" id="JACHJI010000022">
    <property type="protein sequence ID" value="MBB4903091.1"/>
    <property type="molecule type" value="Genomic_DNA"/>
</dbReference>
<sequence>MPGSGNRDLPEIPLTLTPQEAAEGAVVTVPSAGGDLRVAVPPVRDGDRVRVRVSGHDVMVRIRVAGPAPAVRSGPARGERAAGCVAAVAVAALLGFVGFLLNAAAQGPDDSSDAAGSAPAVSSSPDPYEDGYGTESDDPYEDGYGTESDDPYDDGYDSENDDPYGTEAESPEPPDPYTSGTCLNGDLPDSGTAQSVSGVDEVSCSAPDAHYKVIQTFPMTSDLNSCNANPRTEYAFSSRYTLNGTTVNEYVYCLVGLGSYAR</sequence>
<comment type="caution">
    <text evidence="2">The sequence shown here is derived from an EMBL/GenBank/DDBJ whole genome shotgun (WGS) entry which is preliminary data.</text>
</comment>
<gene>
    <name evidence="2" type="ORF">FHS37_007188</name>
</gene>
<feature type="compositionally biased region" description="Low complexity" evidence="1">
    <location>
        <begin position="107"/>
        <end position="126"/>
    </location>
</feature>
<name>A0A7W7VAK5_9ACTN</name>
<evidence type="ECO:0000256" key="1">
    <source>
        <dbReference type="SAM" id="MobiDB-lite"/>
    </source>
</evidence>
<dbReference type="Proteomes" id="UP000579523">
    <property type="component" value="Unassembled WGS sequence"/>
</dbReference>
<reference evidence="2 3" key="1">
    <citation type="submission" date="2020-08" db="EMBL/GenBank/DDBJ databases">
        <title>Genomic Encyclopedia of Type Strains, Phase III (KMG-III): the genomes of soil and plant-associated and newly described type strains.</title>
        <authorList>
            <person name="Whitman W."/>
        </authorList>
    </citation>
    <scope>NUCLEOTIDE SEQUENCE [LARGE SCALE GENOMIC DNA]</scope>
    <source>
        <strain evidence="2 3">CECT 3273</strain>
    </source>
</reference>
<keyword evidence="3" id="KW-1185">Reference proteome</keyword>
<feature type="region of interest" description="Disordered" evidence="1">
    <location>
        <begin position="107"/>
        <end position="198"/>
    </location>
</feature>
<dbReference type="AlphaFoldDB" id="A0A7W7VAK5"/>
<evidence type="ECO:0000313" key="3">
    <source>
        <dbReference type="Proteomes" id="UP000579523"/>
    </source>
</evidence>
<organism evidence="2 3">
    <name type="scientific">Streptomyces griseomycini</name>
    <dbReference type="NCBI Taxonomy" id="66895"/>
    <lineage>
        <taxon>Bacteria</taxon>
        <taxon>Bacillati</taxon>
        <taxon>Actinomycetota</taxon>
        <taxon>Actinomycetes</taxon>
        <taxon>Kitasatosporales</taxon>
        <taxon>Streptomycetaceae</taxon>
        <taxon>Streptomyces</taxon>
    </lineage>
</organism>
<evidence type="ECO:0000313" key="2">
    <source>
        <dbReference type="EMBL" id="MBB4903091.1"/>
    </source>
</evidence>
<proteinExistence type="predicted"/>
<feature type="compositionally biased region" description="Acidic residues" evidence="1">
    <location>
        <begin position="147"/>
        <end position="172"/>
    </location>
</feature>
<protein>
    <submittedName>
        <fullName evidence="2">Uncharacterized protein</fullName>
    </submittedName>
</protein>
<accession>A0A7W7VAK5</accession>